<dbReference type="EMBL" id="CAACVR010000010">
    <property type="protein sequence ID" value="VEU21180.1"/>
    <property type="molecule type" value="Genomic_DNA"/>
</dbReference>
<organism evidence="4 5">
    <name type="scientific">Brettanomyces naardenensis</name>
    <name type="common">Yeast</name>
    <dbReference type="NCBI Taxonomy" id="13370"/>
    <lineage>
        <taxon>Eukaryota</taxon>
        <taxon>Fungi</taxon>
        <taxon>Dikarya</taxon>
        <taxon>Ascomycota</taxon>
        <taxon>Saccharomycotina</taxon>
        <taxon>Pichiomycetes</taxon>
        <taxon>Pichiales</taxon>
        <taxon>Pichiaceae</taxon>
        <taxon>Brettanomyces</taxon>
    </lineage>
</organism>
<protein>
    <submittedName>
        <fullName evidence="4">DEKNAAC102091</fullName>
    </submittedName>
</protein>
<dbReference type="CDD" id="cd05227">
    <property type="entry name" value="AR_SDR_e"/>
    <property type="match status" value="1"/>
</dbReference>
<dbReference type="AlphaFoldDB" id="A0A448YJU5"/>
<dbReference type="InterPro" id="IPR050425">
    <property type="entry name" value="NAD(P)_dehydrat-like"/>
</dbReference>
<dbReference type="GO" id="GO:0016616">
    <property type="term" value="F:oxidoreductase activity, acting on the CH-OH group of donors, NAD or NADP as acceptor"/>
    <property type="evidence" value="ECO:0007669"/>
    <property type="project" value="TreeGrafter"/>
</dbReference>
<keyword evidence="5" id="KW-1185">Reference proteome</keyword>
<dbReference type="InterPro" id="IPR001509">
    <property type="entry name" value="Epimerase_deHydtase"/>
</dbReference>
<comment type="similarity">
    <text evidence="2">Belongs to the NAD(P)-dependent epimerase/dehydratase family. Dihydroflavonol-4-reductase subfamily.</text>
</comment>
<dbReference type="SUPFAM" id="SSF51735">
    <property type="entry name" value="NAD(P)-binding Rossmann-fold domains"/>
    <property type="match status" value="1"/>
</dbReference>
<dbReference type="PANTHER" id="PTHR10366">
    <property type="entry name" value="NAD DEPENDENT EPIMERASE/DEHYDRATASE"/>
    <property type="match status" value="1"/>
</dbReference>
<dbReference type="InterPro" id="IPR036291">
    <property type="entry name" value="NAD(P)-bd_dom_sf"/>
</dbReference>
<dbReference type="STRING" id="13370.A0A448YJU5"/>
<dbReference type="InParanoid" id="A0A448YJU5"/>
<dbReference type="Proteomes" id="UP000290900">
    <property type="component" value="Unassembled WGS sequence"/>
</dbReference>
<accession>A0A448YJU5</accession>
<evidence type="ECO:0000259" key="3">
    <source>
        <dbReference type="Pfam" id="PF01370"/>
    </source>
</evidence>
<dbReference type="FunCoup" id="A0A448YJU5">
    <property type="interactions" value="251"/>
</dbReference>
<dbReference type="FunFam" id="3.40.50.720:FF:000336">
    <property type="entry name" value="Aldehyde reductase"/>
    <property type="match status" value="1"/>
</dbReference>
<dbReference type="Gene3D" id="3.40.50.720">
    <property type="entry name" value="NAD(P)-binding Rossmann-like Domain"/>
    <property type="match status" value="1"/>
</dbReference>
<evidence type="ECO:0000256" key="2">
    <source>
        <dbReference type="ARBA" id="ARBA00023445"/>
    </source>
</evidence>
<dbReference type="OrthoDB" id="2735536at2759"/>
<evidence type="ECO:0000313" key="5">
    <source>
        <dbReference type="Proteomes" id="UP000290900"/>
    </source>
</evidence>
<reference evidence="4 5" key="1">
    <citation type="submission" date="2018-12" db="EMBL/GenBank/DDBJ databases">
        <authorList>
            <person name="Tiukova I."/>
            <person name="Dainat J."/>
        </authorList>
    </citation>
    <scope>NUCLEOTIDE SEQUENCE [LARGE SCALE GENOMIC DNA]</scope>
</reference>
<feature type="domain" description="NAD-dependent epimerase/dehydratase" evidence="3">
    <location>
        <begin position="4"/>
        <end position="242"/>
    </location>
</feature>
<gene>
    <name evidence="4" type="ORF">BRENAR_LOCUS1915</name>
</gene>
<evidence type="ECO:0000256" key="1">
    <source>
        <dbReference type="ARBA" id="ARBA00023002"/>
    </source>
</evidence>
<dbReference type="Pfam" id="PF01370">
    <property type="entry name" value="Epimerase"/>
    <property type="match status" value="1"/>
</dbReference>
<keyword evidence="1" id="KW-0560">Oxidoreductase</keyword>
<dbReference type="PANTHER" id="PTHR10366:SF564">
    <property type="entry name" value="STEROL-4-ALPHA-CARBOXYLATE 3-DEHYDROGENASE, DECARBOXYLATING"/>
    <property type="match status" value="1"/>
</dbReference>
<evidence type="ECO:0000313" key="4">
    <source>
        <dbReference type="EMBL" id="VEU21180.1"/>
    </source>
</evidence>
<name>A0A448YJU5_BRENA</name>
<sequence>MSTVLVTGGTGFVASHCLLRLLQDGYNVKTTVRSLKKEQNVRSMMEKAGISDLSRLSFVVADLNNDEGWSEAVKDCQYVLHVASPVPIEQPKDANELIKPARDGTLRVLRAAKAAGVKRVVYTSSVVAVGYGHGHQDKPFTEKDWTNTEGPNVSAYGKSKTLAERAAWDYIEKEGGDLELSVVNPAGIYGPVLGPHYSSSLVLVKLMLEGQLFVVPKLYLAVVDVRDLTDLILRAMLDPKAKGERFLATDGETLSMYQCARALQDRLGDRFKNVARIVIPDWVMYTVSHFSSTLDGVLTELDLRLYSNDKARTVLGWKPHSSADALVATAESLMKQESEQ</sequence>
<proteinExistence type="inferred from homology"/>